<feature type="transmembrane region" description="Helical" evidence="3">
    <location>
        <begin position="6"/>
        <end position="25"/>
    </location>
</feature>
<evidence type="ECO:0000313" key="6">
    <source>
        <dbReference type="Proteomes" id="UP001596142"/>
    </source>
</evidence>
<dbReference type="RefSeq" id="WP_385938809.1">
    <property type="nucleotide sequence ID" value="NZ_JBHSOZ010000003.1"/>
</dbReference>
<organism evidence="5 6">
    <name type="scientific">Thalassorhabdus alkalitolerans</name>
    <dbReference type="NCBI Taxonomy" id="2282697"/>
    <lineage>
        <taxon>Bacteria</taxon>
        <taxon>Bacillati</taxon>
        <taxon>Bacillota</taxon>
        <taxon>Bacilli</taxon>
        <taxon>Bacillales</taxon>
        <taxon>Bacillaceae</taxon>
        <taxon>Thalassorhabdus</taxon>
    </lineage>
</organism>
<evidence type="ECO:0000259" key="4">
    <source>
        <dbReference type="Pfam" id="PF13473"/>
    </source>
</evidence>
<comment type="caution">
    <text evidence="5">The sequence shown here is derived from an EMBL/GenBank/DDBJ whole genome shotgun (WGS) entry which is preliminary data.</text>
</comment>
<dbReference type="InterPro" id="IPR028096">
    <property type="entry name" value="EfeO_Cupredoxin"/>
</dbReference>
<proteinExistence type="predicted"/>
<dbReference type="Proteomes" id="UP001596142">
    <property type="component" value="Unassembled WGS sequence"/>
</dbReference>
<protein>
    <submittedName>
        <fullName evidence="5">Cupredoxin domain-containing protein</fullName>
    </submittedName>
</protein>
<evidence type="ECO:0000256" key="1">
    <source>
        <dbReference type="ARBA" id="ARBA00022723"/>
    </source>
</evidence>
<dbReference type="Gene3D" id="2.60.40.420">
    <property type="entry name" value="Cupredoxins - blue copper proteins"/>
    <property type="match status" value="1"/>
</dbReference>
<keyword evidence="6" id="KW-1185">Reference proteome</keyword>
<dbReference type="InterPro" id="IPR008972">
    <property type="entry name" value="Cupredoxin"/>
</dbReference>
<dbReference type="Pfam" id="PF13473">
    <property type="entry name" value="Cupredoxin_1"/>
    <property type="match status" value="1"/>
</dbReference>
<dbReference type="EMBL" id="JBHSOZ010000003">
    <property type="protein sequence ID" value="MFC5711904.1"/>
    <property type="molecule type" value="Genomic_DNA"/>
</dbReference>
<keyword evidence="3" id="KW-0472">Membrane</keyword>
<dbReference type="SUPFAM" id="SSF49503">
    <property type="entry name" value="Cupredoxins"/>
    <property type="match status" value="1"/>
</dbReference>
<evidence type="ECO:0000256" key="3">
    <source>
        <dbReference type="SAM" id="Phobius"/>
    </source>
</evidence>
<feature type="transmembrane region" description="Helical" evidence="3">
    <location>
        <begin position="37"/>
        <end position="60"/>
    </location>
</feature>
<keyword evidence="1" id="KW-0479">Metal-binding</keyword>
<gene>
    <name evidence="5" type="ORF">ACFPU1_03845</name>
</gene>
<feature type="transmembrane region" description="Helical" evidence="3">
    <location>
        <begin position="92"/>
        <end position="111"/>
    </location>
</feature>
<reference evidence="6" key="1">
    <citation type="journal article" date="2019" name="Int. J. Syst. Evol. Microbiol.">
        <title>The Global Catalogue of Microorganisms (GCM) 10K type strain sequencing project: providing services to taxonomists for standard genome sequencing and annotation.</title>
        <authorList>
            <consortium name="The Broad Institute Genomics Platform"/>
            <consortium name="The Broad Institute Genome Sequencing Center for Infectious Disease"/>
            <person name="Wu L."/>
            <person name="Ma J."/>
        </authorList>
    </citation>
    <scope>NUCLEOTIDE SEQUENCE [LARGE SCALE GENOMIC DNA]</scope>
    <source>
        <strain evidence="6">CECT 7184</strain>
    </source>
</reference>
<feature type="transmembrane region" description="Helical" evidence="3">
    <location>
        <begin position="117"/>
        <end position="137"/>
    </location>
</feature>
<name>A0ABW0YP75_9BACI</name>
<keyword evidence="3" id="KW-0812">Transmembrane</keyword>
<feature type="transmembrane region" description="Helical" evidence="3">
    <location>
        <begin position="66"/>
        <end position="85"/>
    </location>
</feature>
<dbReference type="PANTHER" id="PTHR38439">
    <property type="entry name" value="AURACYANIN-B"/>
    <property type="match status" value="1"/>
</dbReference>
<evidence type="ECO:0000256" key="2">
    <source>
        <dbReference type="ARBA" id="ARBA00023008"/>
    </source>
</evidence>
<accession>A0ABW0YP75</accession>
<evidence type="ECO:0000313" key="5">
    <source>
        <dbReference type="EMBL" id="MFC5711904.1"/>
    </source>
</evidence>
<keyword evidence="2" id="KW-0186">Copper</keyword>
<sequence>MLHLIALVIIITLLLSWLLIFSYLFKSVISNMAGMVIAMTLGMIVGLSTGTITSILYPTAFFEMTVISMLIGLVIGVISGYPFSLAASLEGLMAGIMGGMMGTMLGVMSAPETFIQLLRVMSLLTVAIFFLVYLLQIHEINKVKMKKNVLFQPLAYFFVVFLFIISFHTYSFPANISIIDDSTHGHASHNNIMLHATEYNFHPKDIRVPSNEEITFTSTNSGSQEHDFVIKEAGAHIHTSPGTTNSQSVIFTEPGNYQAICSLPGHKEAGMVTTISVVSTE</sequence>
<dbReference type="PANTHER" id="PTHR38439:SF3">
    <property type="entry name" value="COPPER-RESISTANT CUPROPROTEIN COPI"/>
    <property type="match status" value="1"/>
</dbReference>
<feature type="transmembrane region" description="Helical" evidence="3">
    <location>
        <begin position="149"/>
        <end position="170"/>
    </location>
</feature>
<keyword evidence="3" id="KW-1133">Transmembrane helix</keyword>
<dbReference type="InterPro" id="IPR050845">
    <property type="entry name" value="Cu-binding_ET"/>
</dbReference>
<feature type="domain" description="EfeO-type cupredoxin-like" evidence="4">
    <location>
        <begin position="184"/>
        <end position="272"/>
    </location>
</feature>